<dbReference type="CDD" id="cd06261">
    <property type="entry name" value="TM_PBP2"/>
    <property type="match status" value="1"/>
</dbReference>
<dbReference type="InterPro" id="IPR035906">
    <property type="entry name" value="MetI-like_sf"/>
</dbReference>
<dbReference type="PANTHER" id="PTHR30151">
    <property type="entry name" value="ALKANE SULFONATE ABC TRANSPORTER-RELATED, MEMBRANE SUBUNIT"/>
    <property type="match status" value="1"/>
</dbReference>
<comment type="similarity">
    <text evidence="7">Belongs to the binding-protein-dependent transport system permease family.</text>
</comment>
<comment type="caution">
    <text evidence="10">The sequence shown here is derived from an EMBL/GenBank/DDBJ whole genome shotgun (WGS) entry which is preliminary data.</text>
</comment>
<dbReference type="PANTHER" id="PTHR30151:SF0">
    <property type="entry name" value="ABC TRANSPORTER PERMEASE PROTEIN MJ0413-RELATED"/>
    <property type="match status" value="1"/>
</dbReference>
<feature type="transmembrane region" description="Helical" evidence="7">
    <location>
        <begin position="239"/>
        <end position="259"/>
    </location>
</feature>
<dbReference type="EMBL" id="BMLY01000001">
    <property type="protein sequence ID" value="GGP24335.1"/>
    <property type="molecule type" value="Genomic_DNA"/>
</dbReference>
<evidence type="ECO:0000256" key="6">
    <source>
        <dbReference type="ARBA" id="ARBA00023136"/>
    </source>
</evidence>
<evidence type="ECO:0000256" key="2">
    <source>
        <dbReference type="ARBA" id="ARBA00022448"/>
    </source>
</evidence>
<accession>A0ABQ2PFP2</accession>
<name>A0ABQ2PFP2_9NEIS</name>
<sequence>MQGAGLPPALVQPHATQGETPMSAPETIPAPHVAGMTSAPRRSTFWAIRGQLGRRQYALIALTGLLLPLVVWWALSATQWVSPVFLPGPMQVAERLAQWWTDDNLGTDMAISAWRVCAGWALSLVVALPLGLLIGTFRPVKALLEPLTDFIRYMPAVAFVPLIMLWVGIDEGAKVAVIFIGTFFQMVLMVAEDVRRVPDAQIEAAQTMGATRSEIIRLVIIPSAKPALLDTLRITMGWAWTYLVVAELVAANSGVGFAILKAQRFLQTDKIFGGILLIGAMGLVIDQMFRLVHRLAFPWLAKR</sequence>
<dbReference type="Gene3D" id="1.10.3720.10">
    <property type="entry name" value="MetI-like"/>
    <property type="match status" value="1"/>
</dbReference>
<dbReference type="Proteomes" id="UP000621859">
    <property type="component" value="Unassembled WGS sequence"/>
</dbReference>
<dbReference type="Pfam" id="PF00528">
    <property type="entry name" value="BPD_transp_1"/>
    <property type="match status" value="1"/>
</dbReference>
<keyword evidence="4 7" id="KW-0812">Transmembrane</keyword>
<protein>
    <submittedName>
        <fullName evidence="10">ABC transporter permease</fullName>
    </submittedName>
</protein>
<evidence type="ECO:0000256" key="3">
    <source>
        <dbReference type="ARBA" id="ARBA00022475"/>
    </source>
</evidence>
<evidence type="ECO:0000256" key="5">
    <source>
        <dbReference type="ARBA" id="ARBA00022989"/>
    </source>
</evidence>
<feature type="transmembrane region" description="Helical" evidence="7">
    <location>
        <begin position="150"/>
        <end position="169"/>
    </location>
</feature>
<evidence type="ECO:0000256" key="4">
    <source>
        <dbReference type="ARBA" id="ARBA00022692"/>
    </source>
</evidence>
<organism evidence="10 11">
    <name type="scientific">Silvimonas amylolytica</name>
    <dbReference type="NCBI Taxonomy" id="449663"/>
    <lineage>
        <taxon>Bacteria</taxon>
        <taxon>Pseudomonadati</taxon>
        <taxon>Pseudomonadota</taxon>
        <taxon>Betaproteobacteria</taxon>
        <taxon>Neisseriales</taxon>
        <taxon>Chitinibacteraceae</taxon>
        <taxon>Silvimonas</taxon>
    </lineage>
</organism>
<feature type="transmembrane region" description="Helical" evidence="7">
    <location>
        <begin position="271"/>
        <end position="293"/>
    </location>
</feature>
<feature type="transmembrane region" description="Helical" evidence="7">
    <location>
        <begin position="57"/>
        <end position="75"/>
    </location>
</feature>
<keyword evidence="3" id="KW-1003">Cell membrane</keyword>
<dbReference type="InterPro" id="IPR000515">
    <property type="entry name" value="MetI-like"/>
</dbReference>
<keyword evidence="6 7" id="KW-0472">Membrane</keyword>
<comment type="subcellular location">
    <subcellularLocation>
        <location evidence="1 7">Cell membrane</location>
        <topology evidence="1 7">Multi-pass membrane protein</topology>
    </subcellularLocation>
</comment>
<keyword evidence="11" id="KW-1185">Reference proteome</keyword>
<keyword evidence="2 7" id="KW-0813">Transport</keyword>
<gene>
    <name evidence="10" type="ORF">GCM10010971_01540</name>
</gene>
<evidence type="ECO:0000256" key="8">
    <source>
        <dbReference type="SAM" id="MobiDB-lite"/>
    </source>
</evidence>
<reference evidence="11" key="1">
    <citation type="journal article" date="2019" name="Int. J. Syst. Evol. Microbiol.">
        <title>The Global Catalogue of Microorganisms (GCM) 10K type strain sequencing project: providing services to taxonomists for standard genome sequencing and annotation.</title>
        <authorList>
            <consortium name="The Broad Institute Genomics Platform"/>
            <consortium name="The Broad Institute Genome Sequencing Center for Infectious Disease"/>
            <person name="Wu L."/>
            <person name="Ma J."/>
        </authorList>
    </citation>
    <scope>NUCLEOTIDE SEQUENCE [LARGE SCALE GENOMIC DNA]</scope>
    <source>
        <strain evidence="11">CGMCC 1.8860</strain>
    </source>
</reference>
<feature type="region of interest" description="Disordered" evidence="8">
    <location>
        <begin position="1"/>
        <end position="36"/>
    </location>
</feature>
<feature type="domain" description="ABC transmembrane type-1" evidence="9">
    <location>
        <begin position="109"/>
        <end position="293"/>
    </location>
</feature>
<evidence type="ECO:0000313" key="10">
    <source>
        <dbReference type="EMBL" id="GGP24335.1"/>
    </source>
</evidence>
<evidence type="ECO:0000313" key="11">
    <source>
        <dbReference type="Proteomes" id="UP000621859"/>
    </source>
</evidence>
<evidence type="ECO:0000256" key="1">
    <source>
        <dbReference type="ARBA" id="ARBA00004651"/>
    </source>
</evidence>
<evidence type="ECO:0000259" key="9">
    <source>
        <dbReference type="PROSITE" id="PS50928"/>
    </source>
</evidence>
<keyword evidence="5 7" id="KW-1133">Transmembrane helix</keyword>
<dbReference type="SUPFAM" id="SSF161098">
    <property type="entry name" value="MetI-like"/>
    <property type="match status" value="1"/>
</dbReference>
<dbReference type="PROSITE" id="PS50928">
    <property type="entry name" value="ABC_TM1"/>
    <property type="match status" value="1"/>
</dbReference>
<feature type="transmembrane region" description="Helical" evidence="7">
    <location>
        <begin position="113"/>
        <end position="138"/>
    </location>
</feature>
<proteinExistence type="inferred from homology"/>
<evidence type="ECO:0000256" key="7">
    <source>
        <dbReference type="RuleBase" id="RU363032"/>
    </source>
</evidence>